<evidence type="ECO:0000256" key="8">
    <source>
        <dbReference type="ARBA" id="ARBA00022741"/>
    </source>
</evidence>
<feature type="domain" description="P-type ATPase A" evidence="19">
    <location>
        <begin position="211"/>
        <end position="312"/>
    </location>
</feature>
<evidence type="ECO:0000256" key="13">
    <source>
        <dbReference type="ARBA" id="ARBA00023008"/>
    </source>
</evidence>
<dbReference type="SUPFAM" id="SSF81665">
    <property type="entry name" value="Calcium ATPase, transmembrane domain M"/>
    <property type="match status" value="1"/>
</dbReference>
<feature type="compositionally biased region" description="Basic and acidic residues" evidence="18">
    <location>
        <begin position="1"/>
        <end position="58"/>
    </location>
</feature>
<dbReference type="SFLD" id="SFLDF00027">
    <property type="entry name" value="p-type_atpase"/>
    <property type="match status" value="1"/>
</dbReference>
<dbReference type="InterPro" id="IPR023299">
    <property type="entry name" value="ATPase_P-typ_cyto_dom_N"/>
</dbReference>
<keyword evidence="10 17" id="KW-0067">ATP-binding</keyword>
<keyword evidence="7 17" id="KW-0479">Metal-binding</keyword>
<evidence type="ECO:0000256" key="3">
    <source>
        <dbReference type="ARBA" id="ARBA00012517"/>
    </source>
</evidence>
<dbReference type="SFLD" id="SFLDG00002">
    <property type="entry name" value="C1.7:_P-type_atpase_like"/>
    <property type="match status" value="1"/>
</dbReference>
<keyword evidence="12 17" id="KW-1133">Transmembrane helix</keyword>
<keyword evidence="14" id="KW-0406">Ion transport</keyword>
<dbReference type="Pfam" id="PF00702">
    <property type="entry name" value="Hydrolase"/>
    <property type="match status" value="1"/>
</dbReference>
<proteinExistence type="inferred from homology"/>
<dbReference type="InterPro" id="IPR059000">
    <property type="entry name" value="ATPase_P-type_domA"/>
</dbReference>
<comment type="caution">
    <text evidence="20">The sequence shown here is derived from an EMBL/GenBank/DDBJ whole genome shotgun (WGS) entry which is preliminary data.</text>
</comment>
<dbReference type="Gene3D" id="2.70.150.10">
    <property type="entry name" value="Calcium-transporting ATPase, cytoplasmic transduction domain A"/>
    <property type="match status" value="1"/>
</dbReference>
<evidence type="ECO:0000313" key="21">
    <source>
        <dbReference type="Proteomes" id="UP001292216"/>
    </source>
</evidence>
<evidence type="ECO:0000256" key="2">
    <source>
        <dbReference type="ARBA" id="ARBA00006024"/>
    </source>
</evidence>
<keyword evidence="5" id="KW-0597">Phosphoprotein</keyword>
<keyword evidence="6 17" id="KW-0812">Transmembrane</keyword>
<dbReference type="NCBIfam" id="TIGR01494">
    <property type="entry name" value="ATPase_P-type"/>
    <property type="match status" value="1"/>
</dbReference>
<dbReference type="InterPro" id="IPR036412">
    <property type="entry name" value="HAD-like_sf"/>
</dbReference>
<evidence type="ECO:0000256" key="4">
    <source>
        <dbReference type="ARBA" id="ARBA00022448"/>
    </source>
</evidence>
<feature type="transmembrane region" description="Helical" evidence="17">
    <location>
        <begin position="85"/>
        <end position="105"/>
    </location>
</feature>
<keyword evidence="9" id="KW-0187">Copper transport</keyword>
<dbReference type="EMBL" id="JAYERP010000001">
    <property type="protein sequence ID" value="MEA3570724.1"/>
    <property type="molecule type" value="Genomic_DNA"/>
</dbReference>
<reference evidence="20 21" key="1">
    <citation type="submission" date="2023-12" db="EMBL/GenBank/DDBJ databases">
        <title>Whole genome sequencing of Paenibacillus phoenicis isolated from the Phoenix Mars Lander spacecraft assembly facility.</title>
        <authorList>
            <person name="Garcia A."/>
            <person name="Venkateswaran K."/>
        </authorList>
    </citation>
    <scope>NUCLEOTIDE SEQUENCE [LARGE SCALE GENOMIC DNA]</scope>
    <source>
        <strain evidence="20 21">3PO2SA</strain>
    </source>
</reference>
<feature type="transmembrane region" description="Helical" evidence="17">
    <location>
        <begin position="698"/>
        <end position="717"/>
    </location>
</feature>
<keyword evidence="13" id="KW-0186">Copper</keyword>
<dbReference type="InterPro" id="IPR023214">
    <property type="entry name" value="HAD_sf"/>
</dbReference>
<evidence type="ECO:0000256" key="12">
    <source>
        <dbReference type="ARBA" id="ARBA00022989"/>
    </source>
</evidence>
<comment type="subcellular location">
    <subcellularLocation>
        <location evidence="17">Cell membrane</location>
    </subcellularLocation>
    <subcellularLocation>
        <location evidence="1">Endomembrane system</location>
        <topology evidence="1">Multi-pass membrane protein</topology>
    </subcellularLocation>
</comment>
<evidence type="ECO:0000256" key="14">
    <source>
        <dbReference type="ARBA" id="ARBA00023065"/>
    </source>
</evidence>
<evidence type="ECO:0000256" key="18">
    <source>
        <dbReference type="SAM" id="MobiDB-lite"/>
    </source>
</evidence>
<dbReference type="NCBIfam" id="TIGR01525">
    <property type="entry name" value="ATPase-IB_hvy"/>
    <property type="match status" value="1"/>
</dbReference>
<dbReference type="EC" id="7.2.2.8" evidence="3"/>
<evidence type="ECO:0000256" key="7">
    <source>
        <dbReference type="ARBA" id="ARBA00022723"/>
    </source>
</evidence>
<dbReference type="GO" id="GO:0016787">
    <property type="term" value="F:hydrolase activity"/>
    <property type="evidence" value="ECO:0007669"/>
    <property type="project" value="UniProtKB-KW"/>
</dbReference>
<keyword evidence="21" id="KW-1185">Reference proteome</keyword>
<sequence length="719" mass="78747">MNNNHKHDQSDHSRRSSEHQHKEQHHEPNEHQHHQHDEHEQHQHVRHEDHHQHDEHQHGNHVMHAGGHDHSGHHGHMVEDFKKRFYISLIITIPILIISPMIQMFMGVSWRFPGDTYLLFLLSSFVFFYGGWPFIKGAKDELSVKNPGMMTLICLAIVVAYVYSTSSTFGLTTTDFFWELATLIDIMLLGHWIEMKSIMGATKALEELAKLMPSDAHLVKESGEIIEIDVTELKKGDIVLVKPGEKVPIDGQITEGETLIDESMLTGESVPNAKQAGDQVIGGSINGQGSVKISVQSVGKETYLSQVIALVQEAQASKSRAQDLANRAAKWLFYGALVVGILTFSAWIALGYSLSFALERMVTVLIIACPHALGLAAPLVIATSTSLAAKNGLLIRNRTAFEGARNIQAIVFDKTGTLTKGEFGITNIHLGNVSSETELLTNAASVETHSEHPIARGITKAAKEKGIQLKEVTDFKALPGSGLQGVVDGKEIMGVSPVYVKEKHLPFDEVRFNQWSQEGKTVVFILVDGQVAGMIALADMIRDTAKDAVQELKDMEVKSIMLTGDNQKVAQYVGKQLGLDEIFAEVLPHQKSDKIDQIQTKEGLRTAMTGDGVNDAPALAKADLGIAIGAGTDVAIETADVVLIKSNPQDVVNIIKLSRVTYRKMMQNLWWATGYNIVAIPLAAGVLMPFGIILDPAIGAILMSLSTVIVAINAKLLKL</sequence>
<dbReference type="RefSeq" id="WP_323077439.1">
    <property type="nucleotide sequence ID" value="NZ_CBCSKM010000018.1"/>
</dbReference>
<dbReference type="Gene3D" id="3.40.1110.10">
    <property type="entry name" value="Calcium-transporting ATPase, cytoplasmic domain N"/>
    <property type="match status" value="1"/>
</dbReference>
<keyword evidence="17" id="KW-1003">Cell membrane</keyword>
<accession>A0ABU5PM03</accession>
<dbReference type="InterPro" id="IPR023298">
    <property type="entry name" value="ATPase_P-typ_TM_dom_sf"/>
</dbReference>
<dbReference type="PRINTS" id="PR00119">
    <property type="entry name" value="CATATPASE"/>
</dbReference>
<dbReference type="Gene3D" id="3.40.50.1000">
    <property type="entry name" value="HAD superfamily/HAD-like"/>
    <property type="match status" value="1"/>
</dbReference>
<name>A0ABU5PM03_9BACL</name>
<protein>
    <recommendedName>
        <fullName evidence="3">P-type Cu(+) transporter</fullName>
        <ecNumber evidence="3">7.2.2.8</ecNumber>
    </recommendedName>
</protein>
<dbReference type="SUPFAM" id="SSF81653">
    <property type="entry name" value="Calcium ATPase, transduction domain A"/>
    <property type="match status" value="1"/>
</dbReference>
<dbReference type="Pfam" id="PF00122">
    <property type="entry name" value="E1-E2_ATPase"/>
    <property type="match status" value="1"/>
</dbReference>
<comment type="similarity">
    <text evidence="2 17">Belongs to the cation transport ATPase (P-type) (TC 3.A.3) family. Type IB subfamily.</text>
</comment>
<evidence type="ECO:0000256" key="9">
    <source>
        <dbReference type="ARBA" id="ARBA00022796"/>
    </source>
</evidence>
<evidence type="ECO:0000313" key="20">
    <source>
        <dbReference type="EMBL" id="MEA3570724.1"/>
    </source>
</evidence>
<feature type="region of interest" description="Disordered" evidence="18">
    <location>
        <begin position="1"/>
        <end position="74"/>
    </location>
</feature>
<keyword evidence="11" id="KW-1278">Translocase</keyword>
<comment type="catalytic activity">
    <reaction evidence="16">
        <text>Cu(+)(in) + ATP + H2O = Cu(+)(out) + ADP + phosphate + H(+)</text>
        <dbReference type="Rhea" id="RHEA:25792"/>
        <dbReference type="ChEBI" id="CHEBI:15377"/>
        <dbReference type="ChEBI" id="CHEBI:15378"/>
        <dbReference type="ChEBI" id="CHEBI:30616"/>
        <dbReference type="ChEBI" id="CHEBI:43474"/>
        <dbReference type="ChEBI" id="CHEBI:49552"/>
        <dbReference type="ChEBI" id="CHEBI:456216"/>
        <dbReference type="EC" id="7.2.2.8"/>
    </reaction>
</comment>
<evidence type="ECO:0000256" key="10">
    <source>
        <dbReference type="ARBA" id="ARBA00022840"/>
    </source>
</evidence>
<dbReference type="PRINTS" id="PR00120">
    <property type="entry name" value="HATPASE"/>
</dbReference>
<feature type="transmembrane region" description="Helical" evidence="17">
    <location>
        <begin position="147"/>
        <end position="164"/>
    </location>
</feature>
<evidence type="ECO:0000256" key="17">
    <source>
        <dbReference type="RuleBase" id="RU362081"/>
    </source>
</evidence>
<evidence type="ECO:0000256" key="15">
    <source>
        <dbReference type="ARBA" id="ARBA00023136"/>
    </source>
</evidence>
<dbReference type="SFLD" id="SFLDS00003">
    <property type="entry name" value="Haloacid_Dehalogenase"/>
    <property type="match status" value="1"/>
</dbReference>
<evidence type="ECO:0000259" key="19">
    <source>
        <dbReference type="Pfam" id="PF00122"/>
    </source>
</evidence>
<keyword evidence="15 17" id="KW-0472">Membrane</keyword>
<dbReference type="InterPro" id="IPR001757">
    <property type="entry name" value="P_typ_ATPase"/>
</dbReference>
<dbReference type="NCBIfam" id="TIGR01511">
    <property type="entry name" value="ATPase-IB1_Cu"/>
    <property type="match status" value="1"/>
</dbReference>
<feature type="transmembrane region" description="Helical" evidence="17">
    <location>
        <begin position="331"/>
        <end position="350"/>
    </location>
</feature>
<evidence type="ECO:0000256" key="16">
    <source>
        <dbReference type="ARBA" id="ARBA00049289"/>
    </source>
</evidence>
<evidence type="ECO:0000256" key="6">
    <source>
        <dbReference type="ARBA" id="ARBA00022692"/>
    </source>
</evidence>
<keyword evidence="8 17" id="KW-0547">Nucleotide-binding</keyword>
<dbReference type="InterPro" id="IPR008250">
    <property type="entry name" value="ATPase_P-typ_transduc_dom_A_sf"/>
</dbReference>
<keyword evidence="4" id="KW-0813">Transport</keyword>
<keyword evidence="20" id="KW-0378">Hydrolase</keyword>
<organism evidence="20 21">
    <name type="scientific">Paenibacillus phoenicis</name>
    <dbReference type="NCBI Taxonomy" id="554117"/>
    <lineage>
        <taxon>Bacteria</taxon>
        <taxon>Bacillati</taxon>
        <taxon>Bacillota</taxon>
        <taxon>Bacilli</taxon>
        <taxon>Bacillales</taxon>
        <taxon>Paenibacillaceae</taxon>
        <taxon>Paenibacillus</taxon>
    </lineage>
</organism>
<dbReference type="Proteomes" id="UP001292216">
    <property type="component" value="Unassembled WGS sequence"/>
</dbReference>
<evidence type="ECO:0000256" key="1">
    <source>
        <dbReference type="ARBA" id="ARBA00004127"/>
    </source>
</evidence>
<dbReference type="InterPro" id="IPR027256">
    <property type="entry name" value="P-typ_ATPase_IB"/>
</dbReference>
<gene>
    <name evidence="20" type="ORF">U9M73_12005</name>
</gene>
<feature type="transmembrane region" description="Helical" evidence="17">
    <location>
        <begin position="362"/>
        <end position="389"/>
    </location>
</feature>
<evidence type="ECO:0000256" key="11">
    <source>
        <dbReference type="ARBA" id="ARBA00022967"/>
    </source>
</evidence>
<dbReference type="PANTHER" id="PTHR43520:SF8">
    <property type="entry name" value="P-TYPE CU(+) TRANSPORTER"/>
    <property type="match status" value="1"/>
</dbReference>
<dbReference type="SUPFAM" id="SSF56784">
    <property type="entry name" value="HAD-like"/>
    <property type="match status" value="1"/>
</dbReference>
<feature type="transmembrane region" description="Helical" evidence="17">
    <location>
        <begin position="669"/>
        <end position="692"/>
    </location>
</feature>
<feature type="transmembrane region" description="Helical" evidence="17">
    <location>
        <begin position="176"/>
        <end position="193"/>
    </location>
</feature>
<feature type="transmembrane region" description="Helical" evidence="17">
    <location>
        <begin position="117"/>
        <end position="135"/>
    </location>
</feature>
<dbReference type="PROSITE" id="PS00154">
    <property type="entry name" value="ATPASE_E1_E2"/>
    <property type="match status" value="1"/>
</dbReference>
<evidence type="ECO:0000256" key="5">
    <source>
        <dbReference type="ARBA" id="ARBA00022553"/>
    </source>
</evidence>
<dbReference type="PANTHER" id="PTHR43520">
    <property type="entry name" value="ATP7, ISOFORM B"/>
    <property type="match status" value="1"/>
</dbReference>
<dbReference type="InterPro" id="IPR044492">
    <property type="entry name" value="P_typ_ATPase_HD_dom"/>
</dbReference>
<dbReference type="InterPro" id="IPR018303">
    <property type="entry name" value="ATPase_P-typ_P_site"/>
</dbReference>